<evidence type="ECO:0000313" key="22">
    <source>
        <dbReference type="Ensembl" id="ENSPKIP00000037244.1"/>
    </source>
</evidence>
<dbReference type="PROSITE" id="PS50268">
    <property type="entry name" value="CADHERIN_2"/>
    <property type="match status" value="5"/>
</dbReference>
<dbReference type="FunFam" id="4.10.900.10:FF:000001">
    <property type="entry name" value="Cadherin 2"/>
    <property type="match status" value="1"/>
</dbReference>
<dbReference type="FunFam" id="2.60.40.60:FF:000009">
    <property type="entry name" value="Cadherin 24"/>
    <property type="match status" value="1"/>
</dbReference>
<dbReference type="CDD" id="cd11304">
    <property type="entry name" value="Cadherin_repeat"/>
    <property type="match status" value="5"/>
</dbReference>
<keyword evidence="3" id="KW-1003">Cell membrane</keyword>
<keyword evidence="11" id="KW-0965">Cell junction</keyword>
<dbReference type="FunFam" id="2.60.40.60:FF:000012">
    <property type="entry name" value="Cadherin 24"/>
    <property type="match status" value="1"/>
</dbReference>
<keyword evidence="10 17" id="KW-0130">Cell adhesion</keyword>
<feature type="domain" description="Cadherin" evidence="21">
    <location>
        <begin position="148"/>
        <end position="256"/>
    </location>
</feature>
<dbReference type="FunFam" id="2.60.40.60:FF:000017">
    <property type="entry name" value="Cadherin 24"/>
    <property type="match status" value="1"/>
</dbReference>
<feature type="signal peptide" evidence="20">
    <location>
        <begin position="1"/>
        <end position="29"/>
    </location>
</feature>
<dbReference type="Gene3D" id="2.60.40.60">
    <property type="entry name" value="Cadherins"/>
    <property type="match status" value="5"/>
</dbReference>
<evidence type="ECO:0000256" key="3">
    <source>
        <dbReference type="ARBA" id="ARBA00022475"/>
    </source>
</evidence>
<dbReference type="FunFam" id="2.60.40.60:FF:000008">
    <property type="entry name" value="Cadherin 24"/>
    <property type="match status" value="1"/>
</dbReference>
<dbReference type="GeneID" id="111846184"/>
<keyword evidence="9 16" id="KW-0106">Calcium</keyword>
<keyword evidence="14" id="KW-0325">Glycoprotein</keyword>
<evidence type="ECO:0000256" key="4">
    <source>
        <dbReference type="ARBA" id="ARBA00022685"/>
    </source>
</evidence>
<feature type="domain" description="Cadherin" evidence="21">
    <location>
        <begin position="483"/>
        <end position="593"/>
    </location>
</feature>
<dbReference type="FunFam" id="2.60.40.60:FF:000265">
    <property type="entry name" value="Cadherin 12"/>
    <property type="match status" value="1"/>
</dbReference>
<evidence type="ECO:0000256" key="12">
    <source>
        <dbReference type="ARBA" id="ARBA00022989"/>
    </source>
</evidence>
<accession>A0A3B3T309</accession>
<keyword evidence="4" id="KW-0165">Cleavage on pair of basic residues</keyword>
<evidence type="ECO:0000256" key="19">
    <source>
        <dbReference type="SAM" id="Phobius"/>
    </source>
</evidence>
<sequence>MGAASSPPLRMDLCWWSIVALVQLLPIQGLEKGEQLRRVRRRWVWNQFYVLEEYAGPQPLYVGKLHSDLDSGDGSVEYMVSGEGAGTVFTVDGSTGDLHALRKLDRETKAQYVLRARALHRHTGLPLEPDSQFTIRIQDVNDNEPKFLDGPYQATVPEMSALGTSVIRVTATDADDPAYGSSAMVAYSLLQGEPYFTVEARTGILRVSRPDMDREQQAIYHLVVQAKDMAGQQGGLASTTTVTVTLSDVNDSPPRFSQELYQLSVPELAAEGTVVGYIRADDPDEGANADMVYRLVGGDAEDTFAISTDPTNRFGIITVKKDLDFEARQSYTLRVEAANTQPDPRFLGLGPFSDVTSVRVSVEDVDEPPRFCAPFYYLEVPEDVEPGTELETLSAMDPDMANDSIRYSIERLSDPERFFYIDSFSGSLITERPLDREQYVWQNITVLAMEMNNPSQMGSVSVAIKVLNVNDNPPRLEQCDVFVCDNAKTGQLIYTVRAIDEDDPHGAQPLYYSLEAEDTNNSYFFLRDNQDNTAGVLVLREGFSVKDQTTYHLSILIRDGVSPSQTGTSTLTVRVCRCDARGDVLSCTAEPQPLTSGGLSRGALLAILACTLLSLVAVLLIVSLRSRGRRYYPRDEELTAHENIVHYDDEGGGEVDTVAFDLATMWIIKDSRGETKGRRGFLRDSLLAKLQEANTDQWRPPYDSLQTYTYEGEDSRAGSLSPLVASPSNASQDYSYLREWGPQFEKLALIYGVLGRKDPSW</sequence>
<evidence type="ECO:0000256" key="2">
    <source>
        <dbReference type="ARBA" id="ARBA00004536"/>
    </source>
</evidence>
<keyword evidence="13 19" id="KW-0472">Membrane</keyword>
<dbReference type="PANTHER" id="PTHR24027">
    <property type="entry name" value="CADHERIN-23"/>
    <property type="match status" value="1"/>
</dbReference>
<organism evidence="22 23">
    <name type="scientific">Paramormyrops kingsleyae</name>
    <dbReference type="NCBI Taxonomy" id="1676925"/>
    <lineage>
        <taxon>Eukaryota</taxon>
        <taxon>Metazoa</taxon>
        <taxon>Chordata</taxon>
        <taxon>Craniata</taxon>
        <taxon>Vertebrata</taxon>
        <taxon>Euteleostomi</taxon>
        <taxon>Actinopterygii</taxon>
        <taxon>Neopterygii</taxon>
        <taxon>Teleostei</taxon>
        <taxon>Osteoglossocephala</taxon>
        <taxon>Osteoglossomorpha</taxon>
        <taxon>Osteoglossiformes</taxon>
        <taxon>Mormyridae</taxon>
        <taxon>Paramormyrops</taxon>
    </lineage>
</organism>
<dbReference type="GeneTree" id="ENSGT00940000158167"/>
<dbReference type="Pfam" id="PF01049">
    <property type="entry name" value="CADH_Y-type_LIR"/>
    <property type="match status" value="1"/>
</dbReference>
<keyword evidence="23" id="KW-1185">Reference proteome</keyword>
<dbReference type="SMART" id="SM00112">
    <property type="entry name" value="CA"/>
    <property type="match status" value="5"/>
</dbReference>
<protein>
    <recommendedName>
        <fullName evidence="15">Cadherin-20</fullName>
    </recommendedName>
</protein>
<dbReference type="OrthoDB" id="6250271at2759"/>
<feature type="domain" description="Cadherin" evidence="21">
    <location>
        <begin position="372"/>
        <end position="476"/>
    </location>
</feature>
<evidence type="ECO:0000256" key="16">
    <source>
        <dbReference type="PROSITE-ProRule" id="PRU00043"/>
    </source>
</evidence>
<feature type="chain" id="PRO_5017390661" description="Cadherin-20" evidence="20">
    <location>
        <begin position="30"/>
        <end position="761"/>
    </location>
</feature>
<dbReference type="GO" id="GO:0044331">
    <property type="term" value="P:cell-cell adhesion mediated by cadherin"/>
    <property type="evidence" value="ECO:0007669"/>
    <property type="project" value="TreeGrafter"/>
</dbReference>
<dbReference type="Ensembl" id="ENSPKIT00000018206.1">
    <property type="protein sequence ID" value="ENSPKIP00000037244.1"/>
    <property type="gene ID" value="ENSPKIG00000015507.1"/>
</dbReference>
<evidence type="ECO:0000256" key="14">
    <source>
        <dbReference type="ARBA" id="ARBA00023180"/>
    </source>
</evidence>
<evidence type="ECO:0000256" key="18">
    <source>
        <dbReference type="RuleBase" id="RU004357"/>
    </source>
</evidence>
<dbReference type="SUPFAM" id="SSF49313">
    <property type="entry name" value="Cadherin-like"/>
    <property type="match status" value="5"/>
</dbReference>
<proteinExistence type="predicted"/>
<evidence type="ECO:0000256" key="20">
    <source>
        <dbReference type="SAM" id="SignalP"/>
    </source>
</evidence>
<name>A0A3B3T309_9TELE</name>
<dbReference type="GO" id="GO:0016477">
    <property type="term" value="P:cell migration"/>
    <property type="evidence" value="ECO:0007669"/>
    <property type="project" value="TreeGrafter"/>
</dbReference>
<dbReference type="GO" id="GO:0002009">
    <property type="term" value="P:morphogenesis of an epithelium"/>
    <property type="evidence" value="ECO:0007669"/>
    <property type="project" value="UniProtKB-ARBA"/>
</dbReference>
<dbReference type="InterPro" id="IPR000233">
    <property type="entry name" value="Cadherin_Y-type_LIR"/>
</dbReference>
<evidence type="ECO:0000256" key="1">
    <source>
        <dbReference type="ARBA" id="ARBA00004251"/>
    </source>
</evidence>
<dbReference type="GO" id="GO:0007043">
    <property type="term" value="P:cell-cell junction assembly"/>
    <property type="evidence" value="ECO:0007669"/>
    <property type="project" value="TreeGrafter"/>
</dbReference>
<evidence type="ECO:0000256" key="5">
    <source>
        <dbReference type="ARBA" id="ARBA00022692"/>
    </source>
</evidence>
<dbReference type="GO" id="GO:0034332">
    <property type="term" value="P:adherens junction organization"/>
    <property type="evidence" value="ECO:0007669"/>
    <property type="project" value="TreeGrafter"/>
</dbReference>
<keyword evidence="7 20" id="KW-0732">Signal</keyword>
<feature type="transmembrane region" description="Helical" evidence="19">
    <location>
        <begin position="602"/>
        <end position="624"/>
    </location>
</feature>
<evidence type="ECO:0000256" key="10">
    <source>
        <dbReference type="ARBA" id="ARBA00022889"/>
    </source>
</evidence>
<evidence type="ECO:0000256" key="6">
    <source>
        <dbReference type="ARBA" id="ARBA00022723"/>
    </source>
</evidence>
<keyword evidence="12 19" id="KW-1133">Transmembrane helix</keyword>
<evidence type="ECO:0000256" key="9">
    <source>
        <dbReference type="ARBA" id="ARBA00022837"/>
    </source>
</evidence>
<keyword evidence="8" id="KW-0677">Repeat</keyword>
<dbReference type="KEGG" id="pki:111846184"/>
<dbReference type="PRINTS" id="PR00205">
    <property type="entry name" value="CADHERIN"/>
</dbReference>
<evidence type="ECO:0000256" key="7">
    <source>
        <dbReference type="ARBA" id="ARBA00022729"/>
    </source>
</evidence>
<dbReference type="GO" id="GO:0045296">
    <property type="term" value="F:cadherin binding"/>
    <property type="evidence" value="ECO:0007669"/>
    <property type="project" value="TreeGrafter"/>
</dbReference>
<dbReference type="InterPro" id="IPR002126">
    <property type="entry name" value="Cadherin-like_dom"/>
</dbReference>
<evidence type="ECO:0000256" key="17">
    <source>
        <dbReference type="RuleBase" id="RU003318"/>
    </source>
</evidence>
<evidence type="ECO:0000256" key="11">
    <source>
        <dbReference type="ARBA" id="ARBA00022949"/>
    </source>
</evidence>
<dbReference type="PANTHER" id="PTHR24027:SF84">
    <property type="entry name" value="CADHERIN-20"/>
    <property type="match status" value="1"/>
</dbReference>
<dbReference type="RefSeq" id="XP_023671902.1">
    <property type="nucleotide sequence ID" value="XM_023816134.2"/>
</dbReference>
<dbReference type="AlphaFoldDB" id="A0A3B3T309"/>
<dbReference type="GO" id="GO:0016339">
    <property type="term" value="P:calcium-dependent cell-cell adhesion via plasma membrane cell adhesion molecules"/>
    <property type="evidence" value="ECO:0007669"/>
    <property type="project" value="TreeGrafter"/>
</dbReference>
<dbReference type="InterPro" id="IPR027397">
    <property type="entry name" value="Catenin-bd_sf"/>
</dbReference>
<feature type="domain" description="Cadherin" evidence="21">
    <location>
        <begin position="67"/>
        <end position="147"/>
    </location>
</feature>
<reference evidence="22" key="2">
    <citation type="submission" date="2025-09" db="UniProtKB">
        <authorList>
            <consortium name="Ensembl"/>
        </authorList>
    </citation>
    <scope>IDENTIFICATION</scope>
</reference>
<dbReference type="Gene3D" id="4.10.900.10">
    <property type="entry name" value="TCF3-CBD (Catenin binding domain)"/>
    <property type="match status" value="1"/>
</dbReference>
<dbReference type="GO" id="GO:0000902">
    <property type="term" value="P:cell morphogenesis"/>
    <property type="evidence" value="ECO:0007669"/>
    <property type="project" value="TreeGrafter"/>
</dbReference>
<dbReference type="GO" id="GO:0007156">
    <property type="term" value="P:homophilic cell adhesion via plasma membrane adhesion molecules"/>
    <property type="evidence" value="ECO:0007669"/>
    <property type="project" value="InterPro"/>
</dbReference>
<dbReference type="GO" id="GO:0005509">
    <property type="term" value="F:calcium ion binding"/>
    <property type="evidence" value="ECO:0007669"/>
    <property type="project" value="UniProtKB-UniRule"/>
</dbReference>
<keyword evidence="6" id="KW-0479">Metal-binding</keyword>
<dbReference type="InterPro" id="IPR039808">
    <property type="entry name" value="Cadherin"/>
</dbReference>
<dbReference type="Proteomes" id="UP000261540">
    <property type="component" value="Unplaced"/>
</dbReference>
<comment type="subcellular location">
    <subcellularLocation>
        <location evidence="2">Cell junction</location>
        <location evidence="2">Adherens junction</location>
    </subcellularLocation>
    <subcellularLocation>
        <location evidence="1 17">Cell membrane</location>
        <topology evidence="1 17">Single-pass type I membrane protein</topology>
    </subcellularLocation>
</comment>
<dbReference type="Pfam" id="PF00028">
    <property type="entry name" value="Cadherin"/>
    <property type="match status" value="5"/>
</dbReference>
<evidence type="ECO:0000256" key="8">
    <source>
        <dbReference type="ARBA" id="ARBA00022737"/>
    </source>
</evidence>
<dbReference type="GO" id="GO:0005912">
    <property type="term" value="C:adherens junction"/>
    <property type="evidence" value="ECO:0007669"/>
    <property type="project" value="UniProtKB-SubCell"/>
</dbReference>
<dbReference type="InterPro" id="IPR015919">
    <property type="entry name" value="Cadherin-like_sf"/>
</dbReference>
<evidence type="ECO:0000256" key="15">
    <source>
        <dbReference type="ARBA" id="ARBA00040456"/>
    </source>
</evidence>
<feature type="domain" description="Cadherin" evidence="21">
    <location>
        <begin position="257"/>
        <end position="371"/>
    </location>
</feature>
<keyword evidence="5 17" id="KW-0812">Transmembrane</keyword>
<evidence type="ECO:0000256" key="13">
    <source>
        <dbReference type="ARBA" id="ARBA00023136"/>
    </source>
</evidence>
<reference evidence="22" key="1">
    <citation type="submission" date="2025-08" db="UniProtKB">
        <authorList>
            <consortium name="Ensembl"/>
        </authorList>
    </citation>
    <scope>IDENTIFICATION</scope>
</reference>
<dbReference type="GO" id="GO:0008013">
    <property type="term" value="F:beta-catenin binding"/>
    <property type="evidence" value="ECO:0007669"/>
    <property type="project" value="TreeGrafter"/>
</dbReference>
<evidence type="ECO:0000259" key="21">
    <source>
        <dbReference type="PROSITE" id="PS50268"/>
    </source>
</evidence>
<dbReference type="GO" id="GO:0016342">
    <property type="term" value="C:catenin complex"/>
    <property type="evidence" value="ECO:0007669"/>
    <property type="project" value="TreeGrafter"/>
</dbReference>
<evidence type="ECO:0000313" key="23">
    <source>
        <dbReference type="Proteomes" id="UP000261540"/>
    </source>
</evidence>
<comment type="function">
    <text evidence="18">Cadherins are calcium-dependent cell adhesion proteins.</text>
</comment>